<dbReference type="OrthoDB" id="6779930at2759"/>
<feature type="non-terminal residue" evidence="1">
    <location>
        <position position="1"/>
    </location>
</feature>
<dbReference type="EMBL" id="BMAW01086877">
    <property type="protein sequence ID" value="GFU49153.1"/>
    <property type="molecule type" value="Genomic_DNA"/>
</dbReference>
<dbReference type="Proteomes" id="UP000887013">
    <property type="component" value="Unassembled WGS sequence"/>
</dbReference>
<keyword evidence="2" id="KW-1185">Reference proteome</keyword>
<evidence type="ECO:0000313" key="2">
    <source>
        <dbReference type="Proteomes" id="UP000887013"/>
    </source>
</evidence>
<protein>
    <submittedName>
        <fullName evidence="1">Uncharacterized protein</fullName>
    </submittedName>
</protein>
<accession>A0A8X6QW11</accession>
<gene>
    <name evidence="1" type="ORF">NPIL_290211</name>
</gene>
<dbReference type="AlphaFoldDB" id="A0A8X6QW11"/>
<name>A0A8X6QW11_NEPPI</name>
<organism evidence="1 2">
    <name type="scientific">Nephila pilipes</name>
    <name type="common">Giant wood spider</name>
    <name type="synonym">Nephila maculata</name>
    <dbReference type="NCBI Taxonomy" id="299642"/>
    <lineage>
        <taxon>Eukaryota</taxon>
        <taxon>Metazoa</taxon>
        <taxon>Ecdysozoa</taxon>
        <taxon>Arthropoda</taxon>
        <taxon>Chelicerata</taxon>
        <taxon>Arachnida</taxon>
        <taxon>Araneae</taxon>
        <taxon>Araneomorphae</taxon>
        <taxon>Entelegynae</taxon>
        <taxon>Araneoidea</taxon>
        <taxon>Nephilidae</taxon>
        <taxon>Nephila</taxon>
    </lineage>
</organism>
<reference evidence="1" key="1">
    <citation type="submission" date="2020-08" db="EMBL/GenBank/DDBJ databases">
        <title>Multicomponent nature underlies the extraordinary mechanical properties of spider dragline silk.</title>
        <authorList>
            <person name="Kono N."/>
            <person name="Nakamura H."/>
            <person name="Mori M."/>
            <person name="Yoshida Y."/>
            <person name="Ohtoshi R."/>
            <person name="Malay A.D."/>
            <person name="Moran D.A.P."/>
            <person name="Tomita M."/>
            <person name="Numata K."/>
            <person name="Arakawa K."/>
        </authorList>
    </citation>
    <scope>NUCLEOTIDE SEQUENCE</scope>
</reference>
<comment type="caution">
    <text evidence="1">The sequence shown here is derived from an EMBL/GenBank/DDBJ whole genome shotgun (WGS) entry which is preliminary data.</text>
</comment>
<sequence length="74" mass="8414">DEGFDDKVVIIELPLDRGDEDSNLEDVDDNALEDKIANDVASSLEMRSVRINEIIVPHDKENIIKKNPFITYSK</sequence>
<evidence type="ECO:0000313" key="1">
    <source>
        <dbReference type="EMBL" id="GFU49153.1"/>
    </source>
</evidence>
<proteinExistence type="predicted"/>